<sequence length="599" mass="68078">MRNMRWMKFVQALLLLLMGRFFGADAVVFLWPQPQSISWGTGPPIHVSPKSLQLICPSHPDLQKATHYYTTHIFTERWFPVQVSHLHPTNVNEASEYCLEALEIIVADLNADLQHGVDESYNLTVPDEGGVATLAAKTVWGAIHGLETFSQLIRLTKNERDAESVIERGVVILDKPNFPHRGILLDTSRNFFSKEHILRTIRALGYNKLNVFHWHITDSQSFPIALPSEPTLAEKGSYGHNYIYSQKDVEEIVSYARAFGIRVIPEVDMPGHSSSWGGAYPEIVVCNNQFWLRPGATDPSDAYAYEPTPGQLNPLLSKTYEVVKNVVKDVSKMFPDQFYHAGADEINILCWENNTIIQEYINKGNKLKDALTKFINTTKEYILSHNKTAIYWADVIISDTVKADQSAVPPQSSILQTWNGGPLDSKALINKGYRIIVSHYDWYYLDCGHGQWMGKDPNFDQDFNDDPHNYYNWAPGGDASGTAGDWCPPYKTWARIYDYDLTARMSVREAKMVLGGEVALWTEQVDETVLDSRLWPRSSALAESLWSGNRDKASGKKRTGTAIDRLNDWRFHMVKRGIMAEPLQPLWCLKNPQQCDFTW</sequence>
<comment type="caution">
    <text evidence="1">The sequence shown here is derived from an EMBL/GenBank/DDBJ whole genome shotgun (WGS) entry which is preliminary data.</text>
</comment>
<gene>
    <name evidence="1" type="ORF">O6H91_01G041600</name>
</gene>
<evidence type="ECO:0000313" key="1">
    <source>
        <dbReference type="EMBL" id="KAJ7568634.1"/>
    </source>
</evidence>
<name>A0ACC2EQ26_DIPCM</name>
<keyword evidence="2" id="KW-1185">Reference proteome</keyword>
<organism evidence="1 2">
    <name type="scientific">Diphasiastrum complanatum</name>
    <name type="common">Issler's clubmoss</name>
    <name type="synonym">Lycopodium complanatum</name>
    <dbReference type="NCBI Taxonomy" id="34168"/>
    <lineage>
        <taxon>Eukaryota</taxon>
        <taxon>Viridiplantae</taxon>
        <taxon>Streptophyta</taxon>
        <taxon>Embryophyta</taxon>
        <taxon>Tracheophyta</taxon>
        <taxon>Lycopodiopsida</taxon>
        <taxon>Lycopodiales</taxon>
        <taxon>Lycopodiaceae</taxon>
        <taxon>Lycopodioideae</taxon>
        <taxon>Diphasiastrum</taxon>
    </lineage>
</organism>
<accession>A0ACC2EQ26</accession>
<dbReference type="Proteomes" id="UP001162992">
    <property type="component" value="Chromosome 1"/>
</dbReference>
<evidence type="ECO:0000313" key="2">
    <source>
        <dbReference type="Proteomes" id="UP001162992"/>
    </source>
</evidence>
<reference evidence="2" key="1">
    <citation type="journal article" date="2024" name="Proc. Natl. Acad. Sci. U.S.A.">
        <title>Extraordinary preservation of gene collinearity over three hundred million years revealed in homosporous lycophytes.</title>
        <authorList>
            <person name="Li C."/>
            <person name="Wickell D."/>
            <person name="Kuo L.Y."/>
            <person name="Chen X."/>
            <person name="Nie B."/>
            <person name="Liao X."/>
            <person name="Peng D."/>
            <person name="Ji J."/>
            <person name="Jenkins J."/>
            <person name="Williams M."/>
            <person name="Shu S."/>
            <person name="Plott C."/>
            <person name="Barry K."/>
            <person name="Rajasekar S."/>
            <person name="Grimwood J."/>
            <person name="Han X."/>
            <person name="Sun S."/>
            <person name="Hou Z."/>
            <person name="He W."/>
            <person name="Dai G."/>
            <person name="Sun C."/>
            <person name="Schmutz J."/>
            <person name="Leebens-Mack J.H."/>
            <person name="Li F.W."/>
            <person name="Wang L."/>
        </authorList>
    </citation>
    <scope>NUCLEOTIDE SEQUENCE [LARGE SCALE GENOMIC DNA]</scope>
    <source>
        <strain evidence="2">cv. PW_Plant_1</strain>
    </source>
</reference>
<dbReference type="EMBL" id="CM055092">
    <property type="protein sequence ID" value="KAJ7568634.1"/>
    <property type="molecule type" value="Genomic_DNA"/>
</dbReference>
<protein>
    <submittedName>
        <fullName evidence="1">Uncharacterized protein</fullName>
    </submittedName>
</protein>
<proteinExistence type="predicted"/>